<dbReference type="Proteomes" id="UP000092730">
    <property type="component" value="Chromosome 4"/>
</dbReference>
<gene>
    <name evidence="8" type="ORF">I302_106228</name>
</gene>
<feature type="disulfide bond" evidence="3">
    <location>
        <begin position="153"/>
        <end position="163"/>
    </location>
</feature>
<dbReference type="Pfam" id="PF23106">
    <property type="entry name" value="EGF_Teneurin"/>
    <property type="match status" value="1"/>
</dbReference>
<dbReference type="KEGG" id="kbi:30209751"/>
<evidence type="ECO:0000256" key="3">
    <source>
        <dbReference type="PROSITE-ProRule" id="PRU00076"/>
    </source>
</evidence>
<keyword evidence="5" id="KW-1133">Transmembrane helix</keyword>
<dbReference type="EMBL" id="CP144544">
    <property type="protein sequence ID" value="WVW84198.1"/>
    <property type="molecule type" value="Genomic_DNA"/>
</dbReference>
<dbReference type="InterPro" id="IPR050440">
    <property type="entry name" value="Laminin/Netrin_ECM"/>
</dbReference>
<keyword evidence="2 3" id="KW-1015">Disulfide bond</keyword>
<name>A0AAJ8KBD0_9TREE</name>
<feature type="region of interest" description="Disordered" evidence="4">
    <location>
        <begin position="728"/>
        <end position="760"/>
    </location>
</feature>
<dbReference type="PROSITE" id="PS00022">
    <property type="entry name" value="EGF_1"/>
    <property type="match status" value="1"/>
</dbReference>
<dbReference type="GeneID" id="30209751"/>
<evidence type="ECO:0000256" key="2">
    <source>
        <dbReference type="ARBA" id="ARBA00023157"/>
    </source>
</evidence>
<dbReference type="PROSITE" id="PS01248">
    <property type="entry name" value="EGF_LAM_1"/>
    <property type="match status" value="1"/>
</dbReference>
<dbReference type="InterPro" id="IPR000742">
    <property type="entry name" value="EGF"/>
</dbReference>
<dbReference type="PANTHER" id="PTHR10574:SF434">
    <property type="entry name" value="PROTEIN TAG-53-RELATED"/>
    <property type="match status" value="1"/>
</dbReference>
<dbReference type="SMART" id="SM00261">
    <property type="entry name" value="FU"/>
    <property type="match status" value="7"/>
</dbReference>
<feature type="compositionally biased region" description="Basic and acidic residues" evidence="4">
    <location>
        <begin position="751"/>
        <end position="760"/>
    </location>
</feature>
<feature type="compositionally biased region" description="Basic and acidic residues" evidence="4">
    <location>
        <begin position="823"/>
        <end position="837"/>
    </location>
</feature>
<dbReference type="Gene3D" id="2.10.220.10">
    <property type="entry name" value="Hormone Receptor, Insulin-like Growth Factor Receptor 1, Chain A, domain 2"/>
    <property type="match status" value="4"/>
</dbReference>
<evidence type="ECO:0000259" key="7">
    <source>
        <dbReference type="PROSITE" id="PS50026"/>
    </source>
</evidence>
<dbReference type="SUPFAM" id="SSF57184">
    <property type="entry name" value="Growth factor receptor domain"/>
    <property type="match status" value="2"/>
</dbReference>
<feature type="disulfide bond" evidence="3">
    <location>
        <begin position="176"/>
        <end position="185"/>
    </location>
</feature>
<dbReference type="Gene3D" id="2.10.25.10">
    <property type="entry name" value="Laminin"/>
    <property type="match status" value="1"/>
</dbReference>
<dbReference type="InterPro" id="IPR009030">
    <property type="entry name" value="Growth_fac_rcpt_cys_sf"/>
</dbReference>
<evidence type="ECO:0000256" key="5">
    <source>
        <dbReference type="SAM" id="Phobius"/>
    </source>
</evidence>
<evidence type="ECO:0000256" key="6">
    <source>
        <dbReference type="SAM" id="SignalP"/>
    </source>
</evidence>
<keyword evidence="5" id="KW-0812">Transmembrane</keyword>
<evidence type="ECO:0000313" key="8">
    <source>
        <dbReference type="EMBL" id="WVW84198.1"/>
    </source>
</evidence>
<reference evidence="8" key="2">
    <citation type="submission" date="2024-02" db="EMBL/GenBank/DDBJ databases">
        <title>Comparative genomics of Cryptococcus and Kwoniella reveals pathogenesis evolution and contrasting modes of karyotype evolution via chromosome fusion or intercentromeric recombination.</title>
        <authorList>
            <person name="Coelho M.A."/>
            <person name="David-Palma M."/>
            <person name="Shea T."/>
            <person name="Bowers K."/>
            <person name="McGinley-Smith S."/>
            <person name="Mohammad A.W."/>
            <person name="Gnirke A."/>
            <person name="Yurkov A.M."/>
            <person name="Nowrousian M."/>
            <person name="Sun S."/>
            <person name="Cuomo C.A."/>
            <person name="Heitman J."/>
        </authorList>
    </citation>
    <scope>NUCLEOTIDE SEQUENCE</scope>
    <source>
        <strain evidence="8">CBS 10118</strain>
    </source>
</reference>
<feature type="transmembrane region" description="Helical" evidence="5">
    <location>
        <begin position="610"/>
        <end position="632"/>
    </location>
</feature>
<organism evidence="8 9">
    <name type="scientific">Kwoniella bestiolae CBS 10118</name>
    <dbReference type="NCBI Taxonomy" id="1296100"/>
    <lineage>
        <taxon>Eukaryota</taxon>
        <taxon>Fungi</taxon>
        <taxon>Dikarya</taxon>
        <taxon>Basidiomycota</taxon>
        <taxon>Agaricomycotina</taxon>
        <taxon>Tremellomycetes</taxon>
        <taxon>Tremellales</taxon>
        <taxon>Cryptococcaceae</taxon>
        <taxon>Kwoniella</taxon>
    </lineage>
</organism>
<dbReference type="InterPro" id="IPR002049">
    <property type="entry name" value="LE_dom"/>
</dbReference>
<keyword evidence="5" id="KW-0472">Membrane</keyword>
<dbReference type="SMART" id="SM00180">
    <property type="entry name" value="EGF_Lam"/>
    <property type="match status" value="2"/>
</dbReference>
<dbReference type="RefSeq" id="XP_065726306.1">
    <property type="nucleotide sequence ID" value="XM_065870234.1"/>
</dbReference>
<keyword evidence="1 3" id="KW-0245">EGF-like domain</keyword>
<feature type="compositionally biased region" description="Polar residues" evidence="4">
    <location>
        <begin position="792"/>
        <end position="802"/>
    </location>
</feature>
<protein>
    <recommendedName>
        <fullName evidence="7">EGF-like domain-containing protein</fullName>
    </recommendedName>
</protein>
<evidence type="ECO:0000256" key="4">
    <source>
        <dbReference type="SAM" id="MobiDB-lite"/>
    </source>
</evidence>
<evidence type="ECO:0000256" key="1">
    <source>
        <dbReference type="ARBA" id="ARBA00022536"/>
    </source>
</evidence>
<dbReference type="CDD" id="cd00064">
    <property type="entry name" value="FU"/>
    <property type="match status" value="3"/>
</dbReference>
<keyword evidence="9" id="KW-1185">Reference proteome</keyword>
<dbReference type="CDD" id="cd00055">
    <property type="entry name" value="EGF_Lam"/>
    <property type="match status" value="1"/>
</dbReference>
<dbReference type="AlphaFoldDB" id="A0AAJ8KBD0"/>
<feature type="signal peptide" evidence="6">
    <location>
        <begin position="1"/>
        <end position="19"/>
    </location>
</feature>
<dbReference type="PROSITE" id="PS50026">
    <property type="entry name" value="EGF_3"/>
    <property type="match status" value="1"/>
</dbReference>
<evidence type="ECO:0000313" key="9">
    <source>
        <dbReference type="Proteomes" id="UP000092730"/>
    </source>
</evidence>
<dbReference type="SMART" id="SM00181">
    <property type="entry name" value="EGF"/>
    <property type="match status" value="6"/>
</dbReference>
<proteinExistence type="predicted"/>
<feature type="region of interest" description="Disordered" evidence="4">
    <location>
        <begin position="790"/>
        <end position="846"/>
    </location>
</feature>
<keyword evidence="6" id="KW-0732">Signal</keyword>
<feature type="domain" description="EGF-like" evidence="7">
    <location>
        <begin position="149"/>
        <end position="186"/>
    </location>
</feature>
<dbReference type="InterPro" id="IPR006212">
    <property type="entry name" value="Furin_repeat"/>
</dbReference>
<feature type="disulfide bond" evidence="3">
    <location>
        <begin position="157"/>
        <end position="174"/>
    </location>
</feature>
<dbReference type="PANTHER" id="PTHR10574">
    <property type="entry name" value="NETRIN/LAMININ-RELATED"/>
    <property type="match status" value="1"/>
</dbReference>
<reference evidence="8" key="1">
    <citation type="submission" date="2013-07" db="EMBL/GenBank/DDBJ databases">
        <authorList>
            <consortium name="The Broad Institute Genome Sequencing Platform"/>
            <person name="Cuomo C."/>
            <person name="Litvintseva A."/>
            <person name="Chen Y."/>
            <person name="Heitman J."/>
            <person name="Sun S."/>
            <person name="Springer D."/>
            <person name="Dromer F."/>
            <person name="Young S.K."/>
            <person name="Zeng Q."/>
            <person name="Gargeya S."/>
            <person name="Fitzgerald M."/>
            <person name="Abouelleil A."/>
            <person name="Alvarado L."/>
            <person name="Berlin A.M."/>
            <person name="Chapman S.B."/>
            <person name="Dewar J."/>
            <person name="Goldberg J."/>
            <person name="Griggs A."/>
            <person name="Gujja S."/>
            <person name="Hansen M."/>
            <person name="Howarth C."/>
            <person name="Imamovic A."/>
            <person name="Larimer J."/>
            <person name="McCowan C."/>
            <person name="Murphy C."/>
            <person name="Pearson M."/>
            <person name="Priest M."/>
            <person name="Roberts A."/>
            <person name="Saif S."/>
            <person name="Shea T."/>
            <person name="Sykes S."/>
            <person name="Wortman J."/>
            <person name="Nusbaum C."/>
            <person name="Birren B."/>
        </authorList>
    </citation>
    <scope>NUCLEOTIDE SEQUENCE</scope>
    <source>
        <strain evidence="8">CBS 10118</strain>
    </source>
</reference>
<accession>A0AAJ8KBD0</accession>
<feature type="chain" id="PRO_5042521685" description="EGF-like domain-containing protein" evidence="6">
    <location>
        <begin position="20"/>
        <end position="868"/>
    </location>
</feature>
<sequence length="868" mass="92769">MIIYSSTIAFALSTTFSWASQVCSPEVCLDGKASSKVLAHDSSSSKYLTPGTYSDSSLSPSSDILNITRSSDSLTVSLPLTPIGFTKIEYKGSEDVWNNGNWSMDEWKSIYFPSNWYGVLEGGKIVWGAVPDKGQLPNDLTKLKLERAASAACDPPCSSHGVCIPSNTTSTGTCQCATGWTGSSCDQCDTGFWGPSCSPGPSDCTIWDDGLSGTGVCLGTASSSSSSCNCDHGTCTSSNQCICSAGWKTNGTVSPALCNTCAEGFFEDTEGNCLACPLGCDSCTLQQGTNATATCTSCSNSLTLSSANPVTCSATSGSCSDSTYYDESSSTCKSCSPACSTCTGPSTSDCLSCASPRVNLQGSCVYYDASTGICDSALSKLEGVFVVTLEKSECDACPSGCLDCHIPSFANTKSYATLQCSSCQEGYLLENAKCVKKCNDGWFLPEGSAAKNGTCQKCDSTCSTCISTSTTCTSCPSPLFAAGGTCQSTCPSSTTPLNGTCASCPVDCTTCSSPTTCSTCPSDRPVLHNGKCIDHCSKDEYFDPSHGCQACDWSCSSCSAGDSKSCTSCSDGYILQKGECVASNCGEGGYANGLGVCLSALVDKSSGSRFFWLFFLVLLLLGGGAGGFWWYVRRERMKTRQATKEFGDRLDDRAVQDNLRVLRLERVLGFQRVLTSDQASASASAKGRGYEEKRNKRFRELLLPSKRRRTDVEQDIELKSTNFANDRMTYGYGVPPPPYVPYGSTPSPSPQDHKYTKRDSLDSIPTPVLPSFVSPIKATFPARPDIQRKETGTTVHSMSSPVSPEYHTGLMPPPRPGMSRVNTQERERKREVNRRGEVQCGEEDGVELERRLRDLWPNLKRREQEGWI</sequence>
<dbReference type="GO" id="GO:0009888">
    <property type="term" value="P:tissue development"/>
    <property type="evidence" value="ECO:0007669"/>
    <property type="project" value="TreeGrafter"/>
</dbReference>